<keyword evidence="4" id="KW-1185">Reference proteome</keyword>
<evidence type="ECO:0000313" key="3">
    <source>
        <dbReference type="EMBL" id="AUN28941.1"/>
    </source>
</evidence>
<evidence type="ECO:0000256" key="2">
    <source>
        <dbReference type="ARBA" id="ARBA00023315"/>
    </source>
</evidence>
<dbReference type="Pfam" id="PF00583">
    <property type="entry name" value="Acetyltransf_1"/>
    <property type="match status" value="1"/>
</dbReference>
<dbReference type="InterPro" id="IPR050832">
    <property type="entry name" value="Bact_Acetyltransf"/>
</dbReference>
<proteinExistence type="predicted"/>
<dbReference type="CDD" id="cd04301">
    <property type="entry name" value="NAT_SF"/>
    <property type="match status" value="1"/>
</dbReference>
<evidence type="ECO:0000313" key="4">
    <source>
        <dbReference type="Proteomes" id="UP000234752"/>
    </source>
</evidence>
<keyword evidence="2" id="KW-0012">Acyltransferase</keyword>
<gene>
    <name evidence="3" type="ORF">C0V82_00740</name>
</gene>
<dbReference type="Gene3D" id="3.40.630.30">
    <property type="match status" value="1"/>
</dbReference>
<evidence type="ECO:0000256" key="1">
    <source>
        <dbReference type="ARBA" id="ARBA00022679"/>
    </source>
</evidence>
<dbReference type="KEGG" id="ncb:C0V82_00740"/>
<accession>A0A2K9N729</accession>
<dbReference type="InterPro" id="IPR000182">
    <property type="entry name" value="GNAT_dom"/>
</dbReference>
<dbReference type="PROSITE" id="PS51186">
    <property type="entry name" value="GNAT"/>
    <property type="match status" value="1"/>
</dbReference>
<reference evidence="3 4" key="1">
    <citation type="submission" date="2017-12" db="EMBL/GenBank/DDBJ databases">
        <title>Genomes of bacteria within cyanobacterial aggregates.</title>
        <authorList>
            <person name="Cai H."/>
        </authorList>
    </citation>
    <scope>NUCLEOTIDE SEQUENCE [LARGE SCALE GENOMIC DNA]</scope>
    <source>
        <strain evidence="3 4">TH16</strain>
    </source>
</reference>
<keyword evidence="1 3" id="KW-0808">Transferase</keyword>
<dbReference type="EMBL" id="CP025611">
    <property type="protein sequence ID" value="AUN28941.1"/>
    <property type="molecule type" value="Genomic_DNA"/>
</dbReference>
<dbReference type="GO" id="GO:0016747">
    <property type="term" value="F:acyltransferase activity, transferring groups other than amino-acyl groups"/>
    <property type="evidence" value="ECO:0007669"/>
    <property type="project" value="InterPro"/>
</dbReference>
<dbReference type="SUPFAM" id="SSF55729">
    <property type="entry name" value="Acyl-CoA N-acyltransferases (Nat)"/>
    <property type="match status" value="1"/>
</dbReference>
<dbReference type="InterPro" id="IPR016181">
    <property type="entry name" value="Acyl_CoA_acyltransferase"/>
</dbReference>
<name>A0A2K9N729_9PROT</name>
<dbReference type="Proteomes" id="UP000234752">
    <property type="component" value="Chromosome eg_1"/>
</dbReference>
<dbReference type="PANTHER" id="PTHR43877">
    <property type="entry name" value="AMINOALKYLPHOSPHONATE N-ACETYLTRANSFERASE-RELATED-RELATED"/>
    <property type="match status" value="1"/>
</dbReference>
<dbReference type="PANTHER" id="PTHR43877:SF2">
    <property type="entry name" value="AMINOALKYLPHOSPHONATE N-ACETYLTRANSFERASE-RELATED"/>
    <property type="match status" value="1"/>
</dbReference>
<protein>
    <submittedName>
        <fullName evidence="3">Ribosomal-protein-alanine acetyltransferase</fullName>
    </submittedName>
</protein>
<organism evidence="3 4">
    <name type="scientific">Niveispirillum cyanobacteriorum</name>
    <dbReference type="NCBI Taxonomy" id="1612173"/>
    <lineage>
        <taxon>Bacteria</taxon>
        <taxon>Pseudomonadati</taxon>
        <taxon>Pseudomonadota</taxon>
        <taxon>Alphaproteobacteria</taxon>
        <taxon>Rhodospirillales</taxon>
        <taxon>Azospirillaceae</taxon>
        <taxon>Niveispirillum</taxon>
    </lineage>
</organism>
<dbReference type="AlphaFoldDB" id="A0A2K9N729"/>
<sequence>MPIRPATAADLPFIHSLAPRLAGAADLSWRSGDEVMRFQRCFMHETLEAPKPGAVTFIAEDESGVLLGFVHAEPMLDIFTDQIAAYIPLLAVTEAAEGQGTAKALMAAVEAWAKGQGYASLSLDVFASNARGRAFYARQGYGEETLRLVKDIR</sequence>